<evidence type="ECO:0000256" key="5">
    <source>
        <dbReference type="SAM" id="MobiDB-lite"/>
    </source>
</evidence>
<evidence type="ECO:0000313" key="8">
    <source>
        <dbReference type="EMBL" id="MBO1306481.1"/>
    </source>
</evidence>
<sequence length="87" mass="9725">MDNEIQIYGRLGIPADDTPQNTPTEPAAPSEETTAGQLVPRYTVEQQQTYPKTGETNQAFFFSLLGILMVVIVVWVSRGKRREQNQG</sequence>
<keyword evidence="6" id="KW-0812">Transmembrane</keyword>
<feature type="domain" description="Gram-positive cocci surface proteins LPxTG" evidence="7">
    <location>
        <begin position="46"/>
        <end position="84"/>
    </location>
</feature>
<feature type="region of interest" description="Disordered" evidence="5">
    <location>
        <begin position="8"/>
        <end position="37"/>
    </location>
</feature>
<dbReference type="Proteomes" id="UP000664601">
    <property type="component" value="Unassembled WGS sequence"/>
</dbReference>
<evidence type="ECO:0000256" key="2">
    <source>
        <dbReference type="ARBA" id="ARBA00022525"/>
    </source>
</evidence>
<keyword evidence="1" id="KW-0134">Cell wall</keyword>
<evidence type="ECO:0000256" key="4">
    <source>
        <dbReference type="ARBA" id="ARBA00023088"/>
    </source>
</evidence>
<keyword evidence="3" id="KW-0732">Signal</keyword>
<evidence type="ECO:0000259" key="7">
    <source>
        <dbReference type="Pfam" id="PF00746"/>
    </source>
</evidence>
<protein>
    <submittedName>
        <fullName evidence="8">LPXTG cell wall anchor domain-containing protein</fullName>
    </submittedName>
</protein>
<dbReference type="RefSeq" id="WP_207673407.1">
    <property type="nucleotide sequence ID" value="NZ_JAFREM010000015.1"/>
</dbReference>
<dbReference type="InterPro" id="IPR019931">
    <property type="entry name" value="LPXTG_anchor"/>
</dbReference>
<keyword evidence="6" id="KW-1133">Transmembrane helix</keyword>
<keyword evidence="4" id="KW-0572">Peptidoglycan-anchor</keyword>
<dbReference type="NCBIfam" id="TIGR01167">
    <property type="entry name" value="LPXTG_anchor"/>
    <property type="match status" value="1"/>
</dbReference>
<comment type="caution">
    <text evidence="8">The sequence shown here is derived from an EMBL/GenBank/DDBJ whole genome shotgun (WGS) entry which is preliminary data.</text>
</comment>
<organism evidence="8 9">
    <name type="scientific">Candidatus Enterococcus moelleringii</name>
    <dbReference type="NCBI Taxonomy" id="2815325"/>
    <lineage>
        <taxon>Bacteria</taxon>
        <taxon>Bacillati</taxon>
        <taxon>Bacillota</taxon>
        <taxon>Bacilli</taxon>
        <taxon>Lactobacillales</taxon>
        <taxon>Enterococcaceae</taxon>
        <taxon>Enterococcus</taxon>
    </lineage>
</organism>
<evidence type="ECO:0000256" key="6">
    <source>
        <dbReference type="SAM" id="Phobius"/>
    </source>
</evidence>
<keyword evidence="6" id="KW-0472">Membrane</keyword>
<reference evidence="8 9" key="1">
    <citation type="submission" date="2021-03" db="EMBL/GenBank/DDBJ databases">
        <title>Enterococcal diversity collection.</title>
        <authorList>
            <person name="Gilmore M.S."/>
            <person name="Schwartzman J."/>
            <person name="Van Tyne D."/>
            <person name="Martin M."/>
            <person name="Earl A.M."/>
            <person name="Manson A.L."/>
            <person name="Straub T."/>
            <person name="Salamzade R."/>
            <person name="Saavedra J."/>
            <person name="Lebreton F."/>
            <person name="Prichula J."/>
            <person name="Schaufler K."/>
            <person name="Gaca A."/>
            <person name="Sgardioli B."/>
            <person name="Wagenaar J."/>
            <person name="Strong T."/>
        </authorList>
    </citation>
    <scope>NUCLEOTIDE SEQUENCE [LARGE SCALE GENOMIC DNA]</scope>
    <source>
        <strain evidence="8 9">669A</strain>
    </source>
</reference>
<name>A0ABS3LCL8_9ENTE</name>
<keyword evidence="2" id="KW-0964">Secreted</keyword>
<accession>A0ABS3LCL8</accession>
<dbReference type="EMBL" id="JAFREM010000015">
    <property type="protein sequence ID" value="MBO1306481.1"/>
    <property type="molecule type" value="Genomic_DNA"/>
</dbReference>
<evidence type="ECO:0000256" key="3">
    <source>
        <dbReference type="ARBA" id="ARBA00022729"/>
    </source>
</evidence>
<keyword evidence="9" id="KW-1185">Reference proteome</keyword>
<feature type="transmembrane region" description="Helical" evidence="6">
    <location>
        <begin position="59"/>
        <end position="77"/>
    </location>
</feature>
<gene>
    <name evidence="8" type="ORF">JZO70_09930</name>
</gene>
<proteinExistence type="predicted"/>
<evidence type="ECO:0000313" key="9">
    <source>
        <dbReference type="Proteomes" id="UP000664601"/>
    </source>
</evidence>
<evidence type="ECO:0000256" key="1">
    <source>
        <dbReference type="ARBA" id="ARBA00022512"/>
    </source>
</evidence>
<dbReference type="Pfam" id="PF00746">
    <property type="entry name" value="Gram_pos_anchor"/>
    <property type="match status" value="1"/>
</dbReference>